<gene>
    <name evidence="1" type="ORF">MM415A02783_0003</name>
</gene>
<proteinExistence type="predicted"/>
<reference evidence="1" key="1">
    <citation type="submission" date="2020-03" db="EMBL/GenBank/DDBJ databases">
        <title>The deep terrestrial virosphere.</title>
        <authorList>
            <person name="Holmfeldt K."/>
            <person name="Nilsson E."/>
            <person name="Simone D."/>
            <person name="Lopez-Fernandez M."/>
            <person name="Wu X."/>
            <person name="de Brujin I."/>
            <person name="Lundin D."/>
            <person name="Andersson A."/>
            <person name="Bertilsson S."/>
            <person name="Dopson M."/>
        </authorList>
    </citation>
    <scope>NUCLEOTIDE SEQUENCE</scope>
    <source>
        <strain evidence="1">MM415A02783</strain>
    </source>
</reference>
<sequence length="442" mass="44601">MATKYAPQATFNWSDSWCDSDDGVQDVVKPGAGDLATLTVNSGDCAVNENTAALGGLNMTGYTGTITVTNDIDVVGSANLAGTWSGAGATSVDGTVNHNANMSGYTGLLTFDGNADAHTIISTTAFGNLAVNNNGSSVVLDNAIECASFTLTAGTFDCSASTYGVTVNGNLTYTEPGTLSNSGTWTLATSANITWAAATNQLAELVVNEGVTATLTGNLYAKKLSGAGTIAPSTTQKIFIKTATTPGWWAITGTVSCNTDIEDTAVGAGATITLANKDLRIYDDASSVLTMTGGISLGTGSLEIFSTTTAGAETTVDMAGYKISCANITIGHGSLDRRGELKLGEGIHRITGNIAAGAGSTTNKLGLESCYLILGGTLTATKITITANAGAPHIIGGTITDDDGSAVYHCHETTDGGGGANANETFDKHAYPGSLVTCGVGV</sequence>
<dbReference type="EMBL" id="MT141945">
    <property type="protein sequence ID" value="QJA72356.1"/>
    <property type="molecule type" value="Genomic_DNA"/>
</dbReference>
<accession>A0A6M3JQZ3</accession>
<evidence type="ECO:0000313" key="1">
    <source>
        <dbReference type="EMBL" id="QJA72356.1"/>
    </source>
</evidence>
<protein>
    <submittedName>
        <fullName evidence="1">Uncharacterized protein</fullName>
    </submittedName>
</protein>
<organism evidence="1">
    <name type="scientific">viral metagenome</name>
    <dbReference type="NCBI Taxonomy" id="1070528"/>
    <lineage>
        <taxon>unclassified sequences</taxon>
        <taxon>metagenomes</taxon>
        <taxon>organismal metagenomes</taxon>
    </lineage>
</organism>
<dbReference type="AlphaFoldDB" id="A0A6M3JQZ3"/>
<name>A0A6M3JQZ3_9ZZZZ</name>